<protein>
    <submittedName>
        <fullName evidence="7">Repressor protein C2</fullName>
    </submittedName>
</protein>
<sequence length="839" mass="94056">MAVELRYPRFNLAFYTEKDEYHITYDAQTGESNTSVVNKDNDSEVSNNFMIESVISLTTKNAMEDDSAVFSFVLAGDVYWDRILKANDAVVLRLYPDITSDLPVNPVLLVGLISEVRLEGDYGENSKMYRITGQSFAKALMQFDLGVIQEVSVVLTDIGWLPDDAQEGVKMTGRSASQLAEGMMNRFLQYMKFDFNGEGLERFLEWELDSWTEAERLIDNTPYINYEGSLKQLLDDITAKPFNELFFDATPGNKCRMIMRRTPFDKEDWENLTTYTVTSKEVISESVATNDTEAYSIFNISINNLYGTDSMMLGSKPQVFPALVNKYGYKKLEVDNKYLQGAIVDSGDDADSADTTTDGNTETNEDTATERRATRDKDTNESSAFDTTYGTVMNYLRGYPLDILRVKRGNVRAKILQVDRRITGTMADKIIDQYIMTQSLTKEQFTDITGINEKNASKGNGKEKPTYKKIVKFLEDYKDEADNKETTTIKNELMNKFNLTDNQATSIASEFVGQKSLRKTRYDEIIKNNPSDSTTVSGSDTKYVKEFTKRLANWYCENPNFYSGDIVVKGSPDYRLGGRLFVVDEQNNELWEYYIESVEQTFSYTQGYTTTLGVTRGLKNGGKDRFTHLWGKSEDFSGGMLGEKTLEALLEEQDKKNNENNSSSGSSGGSSGSTNPSNIPGGTVAMKAVNWGRSHSKTESSFRSAYDWGGGRTGRDPFESSPIATDCSSFVWWCFKHAGVELNGGATGMTTWSIIADTKLETIATRGQKNSAIFDKMKAGDIIWFLNCEHMGIYCGEGKMVACNGSGNMNESPTAGIIVSDMTSGYWWDAFDGDVKRYN</sequence>
<dbReference type="GO" id="GO:0008234">
    <property type="term" value="F:cysteine-type peptidase activity"/>
    <property type="evidence" value="ECO:0007669"/>
    <property type="project" value="UniProtKB-KW"/>
</dbReference>
<dbReference type="PROSITE" id="PS51935">
    <property type="entry name" value="NLPC_P60"/>
    <property type="match status" value="1"/>
</dbReference>
<feature type="domain" description="NlpC/P60" evidence="6">
    <location>
        <begin position="682"/>
        <end position="839"/>
    </location>
</feature>
<dbReference type="PANTHER" id="PTHR47053:SF1">
    <property type="entry name" value="MUREIN DD-ENDOPEPTIDASE MEPH-RELATED"/>
    <property type="match status" value="1"/>
</dbReference>
<comment type="similarity">
    <text evidence="1">Belongs to the peptidase C40 family.</text>
</comment>
<gene>
    <name evidence="7" type="ORF">EFP01_073</name>
</gene>
<keyword evidence="2" id="KW-0645">Protease</keyword>
<evidence type="ECO:0000313" key="8">
    <source>
        <dbReference type="Proteomes" id="UP000224269"/>
    </source>
</evidence>
<feature type="region of interest" description="Disordered" evidence="5">
    <location>
        <begin position="656"/>
        <end position="684"/>
    </location>
</feature>
<keyword evidence="3" id="KW-0378">Hydrolase</keyword>
<evidence type="ECO:0000259" key="6">
    <source>
        <dbReference type="PROSITE" id="PS51935"/>
    </source>
</evidence>
<reference evidence="8" key="1">
    <citation type="submission" date="2016-12" db="EMBL/GenBank/DDBJ databases">
        <authorList>
            <person name="Lee J.-H."/>
            <person name="Kim Y.-T."/>
            <person name="Kim J.-H."/>
            <person name="Ryu S.-R."/>
        </authorList>
    </citation>
    <scope>NUCLEOTIDE SEQUENCE [LARGE SCALE GENOMIC DNA]</scope>
</reference>
<dbReference type="GO" id="GO:0001897">
    <property type="term" value="P:symbiont-mediated cytolysis of host cell"/>
    <property type="evidence" value="ECO:0007669"/>
    <property type="project" value="UniProtKB-ARBA"/>
</dbReference>
<dbReference type="Gene3D" id="3.90.1720.10">
    <property type="entry name" value="endopeptidase domain like (from Nostoc punctiforme)"/>
    <property type="match status" value="1"/>
</dbReference>
<dbReference type="InterPro" id="IPR051202">
    <property type="entry name" value="Peptidase_C40"/>
</dbReference>
<dbReference type="Pfam" id="PF00877">
    <property type="entry name" value="NLPC_P60"/>
    <property type="match status" value="1"/>
</dbReference>
<keyword evidence="4" id="KW-0788">Thiol protease</keyword>
<feature type="compositionally biased region" description="Basic and acidic residues" evidence="5">
    <location>
        <begin position="368"/>
        <end position="380"/>
    </location>
</feature>
<evidence type="ECO:0000313" key="7">
    <source>
        <dbReference type="EMBL" id="APZ82000.1"/>
    </source>
</evidence>
<proteinExistence type="inferred from homology"/>
<dbReference type="InterPro" id="IPR038765">
    <property type="entry name" value="Papain-like_cys_pep_sf"/>
</dbReference>
<feature type="region of interest" description="Disordered" evidence="5">
    <location>
        <begin position="348"/>
        <end position="384"/>
    </location>
</feature>
<evidence type="ECO:0000256" key="5">
    <source>
        <dbReference type="SAM" id="MobiDB-lite"/>
    </source>
</evidence>
<feature type="compositionally biased region" description="Low complexity" evidence="5">
    <location>
        <begin position="353"/>
        <end position="362"/>
    </location>
</feature>
<evidence type="ECO:0000256" key="1">
    <source>
        <dbReference type="ARBA" id="ARBA00007074"/>
    </source>
</evidence>
<evidence type="ECO:0000256" key="3">
    <source>
        <dbReference type="ARBA" id="ARBA00022801"/>
    </source>
</evidence>
<dbReference type="InterPro" id="IPR000064">
    <property type="entry name" value="NLP_P60_dom"/>
</dbReference>
<dbReference type="EMBL" id="KY549443">
    <property type="protein sequence ID" value="APZ82000.1"/>
    <property type="molecule type" value="Genomic_DNA"/>
</dbReference>
<organism evidence="7 8">
    <name type="scientific">Enterococcus phage EFP01</name>
    <dbReference type="NCBI Taxonomy" id="1926594"/>
    <lineage>
        <taxon>Viruses</taxon>
        <taxon>Duplodnaviria</taxon>
        <taxon>Heunggongvirae</taxon>
        <taxon>Uroviricota</taxon>
        <taxon>Caudoviricetes</taxon>
        <taxon>Herelleviridae</taxon>
        <taxon>Brockvirinae</taxon>
        <taxon>Schiekvirus</taxon>
        <taxon>Schiekvirus EFP01</taxon>
    </lineage>
</organism>
<accession>A0A288TXT7</accession>
<dbReference type="SUPFAM" id="SSF54001">
    <property type="entry name" value="Cysteine proteinases"/>
    <property type="match status" value="1"/>
</dbReference>
<feature type="compositionally biased region" description="Low complexity" evidence="5">
    <location>
        <begin position="672"/>
        <end position="682"/>
    </location>
</feature>
<dbReference type="PANTHER" id="PTHR47053">
    <property type="entry name" value="MUREIN DD-ENDOPEPTIDASE MEPH-RELATED"/>
    <property type="match status" value="1"/>
</dbReference>
<dbReference type="Proteomes" id="UP000224269">
    <property type="component" value="Segment"/>
</dbReference>
<dbReference type="GO" id="GO:0006508">
    <property type="term" value="P:proteolysis"/>
    <property type="evidence" value="ECO:0007669"/>
    <property type="project" value="UniProtKB-KW"/>
</dbReference>
<keyword evidence="8" id="KW-1185">Reference proteome</keyword>
<evidence type="ECO:0000256" key="4">
    <source>
        <dbReference type="ARBA" id="ARBA00022807"/>
    </source>
</evidence>
<evidence type="ECO:0000256" key="2">
    <source>
        <dbReference type="ARBA" id="ARBA00022670"/>
    </source>
</evidence>
<name>A0A288TXT7_9CAUD</name>